<proteinExistence type="predicted"/>
<evidence type="ECO:0000259" key="1">
    <source>
        <dbReference type="SMART" id="SM01043"/>
    </source>
</evidence>
<name>A0A1X0Y5S0_9BACT</name>
<feature type="domain" description="Bacterial transcriptional activator" evidence="1">
    <location>
        <begin position="918"/>
        <end position="1061"/>
    </location>
</feature>
<dbReference type="InterPro" id="IPR027417">
    <property type="entry name" value="P-loop_NTPase"/>
</dbReference>
<dbReference type="InterPro" id="IPR036388">
    <property type="entry name" value="WH-like_DNA-bd_sf"/>
</dbReference>
<dbReference type="SUPFAM" id="SSF52540">
    <property type="entry name" value="P-loop containing nucleoside triphosphate hydrolases"/>
    <property type="match status" value="1"/>
</dbReference>
<dbReference type="STRING" id="1969733.B5V00_07845"/>
<dbReference type="GO" id="GO:0003677">
    <property type="term" value="F:DNA binding"/>
    <property type="evidence" value="ECO:0007669"/>
    <property type="project" value="InterPro"/>
</dbReference>
<reference evidence="2 3" key="1">
    <citation type="submission" date="2017-03" db="EMBL/GenBank/DDBJ databases">
        <title>Genome sequence of Geothermobacter sp. EPR-M, Deep-Sea Iron Reducer.</title>
        <authorList>
            <person name="Tully B."/>
            <person name="Savalia P."/>
            <person name="Abuyen K."/>
            <person name="Baughan C."/>
            <person name="Romero E."/>
            <person name="Ronkowski C."/>
            <person name="Torres B."/>
            <person name="Tremblay J."/>
            <person name="Trujillo A."/>
            <person name="Tyler M."/>
            <person name="Perez-Rodriguez I."/>
            <person name="Amend J."/>
        </authorList>
    </citation>
    <scope>NUCLEOTIDE SEQUENCE [LARGE SCALE GENOMIC DNA]</scope>
    <source>
        <strain evidence="2 3">EPR-M</strain>
    </source>
</reference>
<dbReference type="Gene3D" id="1.25.40.10">
    <property type="entry name" value="Tetratricopeptide repeat domain"/>
    <property type="match status" value="2"/>
</dbReference>
<sequence length="1067" mass="119455">MRSEHAYAKITRPVSWRVYRRNSLFGRLDPKPGRSVVYVSAPAGAGKTTLVASYLDDRSLPCIWYRVDRGDDDIATFFHYMGIAVKKAAPGKRKALPLLGPEYRHDILTFTRRYFEALFARVTPPFVLVLDNYHEVPEHSPFHDVIKNGIEMIPAGVSVLLISRSKPPPALARARANGLMEVLGRADVRLTDEEARGIIALRAGNTLSETEVRRICGMTGGWAAGLVLLLERRGAETPGAGPEGRLSPAGVFDYFAEEIFDATDVRTRNFLIKVAFLAEMTPRTAGQLTGNDDAGKILARLHAGNYFIERLQRPEPVFRCHPLFREFLLGRAREEYTAAEIAAIRRHSASLLEQTGNIEEAAALYIEGGEWISLAALAAGQARSMVAQGRGRTLGKWISALPDHIVAETPWLLYWNGVCRMADAPAAGRPFFERAYRLFRKREDRDGALMSWAGVVETYLHELGDLRPLDRWISILEEMLGGGFSFPSAEVEAFVTPRMFGALAVRKPWHPRFGAWREKALACLDTCPDVPLKILAGFYLHTSSIWQGDYPRAEDIYRRLRHVAGDGGASPLAGITLRMAGTWSWLSASFDASFRSMSEGLDMATHTGVRIWDYLLMVQGVAASLSSGDTDRAGDLLAGMGGVEDNGRLLDRFYYHYETSWYFYLKGDLPHALTHQKRAMEFAKQTGLHYATAQGNIAMSHLLHERGDHDAARKRLDAALRTARRMQSASIEFVGLLTRARFAFDHHREGPARAALRRAMRIGREKGYVNFSWWNPAFVSGLCAKALELDIETGYARYLVLARRLEPGEPPVDVAAWPWPVRVRTFGRFIIERDGEPLRFAGKTPKRPLDLVRALVALGGEEVEEGRLCDILWPDADGDAAHKSLEVTITRLRNLLGRRDAVLCRAGRLTLNRRCCHVDRTAFEDLLARTAAAGEGNVDDQTLRLLRQALELYDGSFLAGGDNQWIISPRERLRDKFIRATLTLCRLLEERGRWREALARYLKGLEEDDLIEEFHRGLISCYDALGHRGRALAAYHRCVETLASRGLAPSPDTERLHATVLKTHPEG</sequence>
<dbReference type="EMBL" id="NAAD01000008">
    <property type="protein sequence ID" value="ORJ60467.1"/>
    <property type="molecule type" value="Genomic_DNA"/>
</dbReference>
<protein>
    <recommendedName>
        <fullName evidence="1">Bacterial transcriptional activator domain-containing protein</fullName>
    </recommendedName>
</protein>
<dbReference type="GO" id="GO:0006355">
    <property type="term" value="P:regulation of DNA-templated transcription"/>
    <property type="evidence" value="ECO:0007669"/>
    <property type="project" value="InterPro"/>
</dbReference>
<dbReference type="InterPro" id="IPR059106">
    <property type="entry name" value="WHD_MalT"/>
</dbReference>
<dbReference type="InterPro" id="IPR005158">
    <property type="entry name" value="BTAD"/>
</dbReference>
<dbReference type="Gene3D" id="1.10.10.10">
    <property type="entry name" value="Winged helix-like DNA-binding domain superfamily/Winged helix DNA-binding domain"/>
    <property type="match status" value="1"/>
</dbReference>
<dbReference type="Pfam" id="PF25873">
    <property type="entry name" value="WHD_MalT"/>
    <property type="match status" value="1"/>
</dbReference>
<gene>
    <name evidence="2" type="ORF">B5V00_07845</name>
</gene>
<keyword evidence="3" id="KW-1185">Reference proteome</keyword>
<dbReference type="SUPFAM" id="SSF48452">
    <property type="entry name" value="TPR-like"/>
    <property type="match status" value="2"/>
</dbReference>
<dbReference type="SMART" id="SM01043">
    <property type="entry name" value="BTAD"/>
    <property type="match status" value="1"/>
</dbReference>
<dbReference type="InterPro" id="IPR016032">
    <property type="entry name" value="Sig_transdc_resp-reg_C-effctor"/>
</dbReference>
<comment type="caution">
    <text evidence="2">The sequence shown here is derived from an EMBL/GenBank/DDBJ whole genome shotgun (WGS) entry which is preliminary data.</text>
</comment>
<dbReference type="SUPFAM" id="SSF46894">
    <property type="entry name" value="C-terminal effector domain of the bipartite response regulators"/>
    <property type="match status" value="1"/>
</dbReference>
<dbReference type="OrthoDB" id="223734at2"/>
<dbReference type="Gene3D" id="3.40.50.300">
    <property type="entry name" value="P-loop containing nucleotide triphosphate hydrolases"/>
    <property type="match status" value="1"/>
</dbReference>
<evidence type="ECO:0000313" key="2">
    <source>
        <dbReference type="EMBL" id="ORJ60467.1"/>
    </source>
</evidence>
<dbReference type="InterPro" id="IPR051677">
    <property type="entry name" value="AfsR-DnrI-RedD_regulator"/>
</dbReference>
<dbReference type="Pfam" id="PF03704">
    <property type="entry name" value="BTAD"/>
    <property type="match status" value="1"/>
</dbReference>
<organism evidence="2 3">
    <name type="scientific">Geothermobacter hydrogeniphilus</name>
    <dbReference type="NCBI Taxonomy" id="1969733"/>
    <lineage>
        <taxon>Bacteria</taxon>
        <taxon>Pseudomonadati</taxon>
        <taxon>Thermodesulfobacteriota</taxon>
        <taxon>Desulfuromonadia</taxon>
        <taxon>Desulfuromonadales</taxon>
        <taxon>Geothermobacteraceae</taxon>
        <taxon>Geothermobacter</taxon>
    </lineage>
</organism>
<dbReference type="Proteomes" id="UP000193136">
    <property type="component" value="Unassembled WGS sequence"/>
</dbReference>
<accession>A0A1X0Y5S0</accession>
<dbReference type="AlphaFoldDB" id="A0A1X0Y5S0"/>
<evidence type="ECO:0000313" key="3">
    <source>
        <dbReference type="Proteomes" id="UP000193136"/>
    </source>
</evidence>
<dbReference type="PANTHER" id="PTHR35807:SF2">
    <property type="entry name" value="TRANSCRIPTIONAL ACTIVATOR DOMAIN"/>
    <property type="match status" value="1"/>
</dbReference>
<dbReference type="InterPro" id="IPR011990">
    <property type="entry name" value="TPR-like_helical_dom_sf"/>
</dbReference>
<dbReference type="PANTHER" id="PTHR35807">
    <property type="entry name" value="TRANSCRIPTIONAL REGULATOR REDD-RELATED"/>
    <property type="match status" value="1"/>
</dbReference>